<name>A0A071MBM0_9BURK</name>
<sequence length="208" mass="24200">MILPPFDPPQFDAMSQWWRTCTYADVHRLILEVLHLRITLREMGTLTGNATRMIAYLDRADELQYAAPLRRLSNKIDKEIMRAGRLGNPRASVAPFSDEWRAREAMKCRLHDVPGEPDPGADKATKLPEFQRLTWEELRDAWSATAYKKNRALTIEQRFVLEVVHVRRTLRLMEKMVCAAELELKKNGYPDSFALDQLRRMIDGARFD</sequence>
<evidence type="ECO:0008006" key="2">
    <source>
        <dbReference type="Google" id="ProtNLM"/>
    </source>
</evidence>
<accession>A0A071MBM0</accession>
<dbReference type="EMBL" id="JJOA01000014">
    <property type="protein sequence ID" value="KEA58138.1"/>
    <property type="molecule type" value="Genomic_DNA"/>
</dbReference>
<comment type="caution">
    <text evidence="1">The sequence shown here is derived from an EMBL/GenBank/DDBJ whole genome shotgun (WGS) entry which is preliminary data.</text>
</comment>
<organism evidence="1">
    <name type="scientific">Burkholderia cenocepacia</name>
    <dbReference type="NCBI Taxonomy" id="95486"/>
    <lineage>
        <taxon>Bacteria</taxon>
        <taxon>Pseudomonadati</taxon>
        <taxon>Pseudomonadota</taxon>
        <taxon>Betaproteobacteria</taxon>
        <taxon>Burkholderiales</taxon>
        <taxon>Burkholderiaceae</taxon>
        <taxon>Burkholderia</taxon>
        <taxon>Burkholderia cepacia complex</taxon>
    </lineage>
</organism>
<proteinExistence type="predicted"/>
<protein>
    <recommendedName>
        <fullName evidence="2">GP32 family protein</fullName>
    </recommendedName>
</protein>
<reference evidence="1" key="1">
    <citation type="submission" date="2014-04" db="EMBL/GenBank/DDBJ databases">
        <title>In planta biocontrol of soil-borne Fusarium wilt of banana through a plant endophytic bacterium, Burkholderia cenocepacia 869T2.</title>
        <authorList>
            <person name="Ho Y.-N."/>
            <person name="Chiang H.-M."/>
            <person name="Chao C.-P."/>
            <person name="Su C.-C."/>
            <person name="Hsu H.-F."/>
            <person name="Guo C.-T."/>
            <person name="Hsieh J.-L."/>
            <person name="Huang C.-C."/>
        </authorList>
    </citation>
    <scope>NUCLEOTIDE SEQUENCE [LARGE SCALE GENOMIC DNA]</scope>
    <source>
        <strain evidence="1">869T2</strain>
    </source>
</reference>
<dbReference type="AlphaFoldDB" id="A0A071MBM0"/>
<gene>
    <name evidence="1" type="ORF">DT99_17400</name>
</gene>
<evidence type="ECO:0000313" key="1">
    <source>
        <dbReference type="EMBL" id="KEA58138.1"/>
    </source>
</evidence>